<dbReference type="RefSeq" id="WP_284311064.1">
    <property type="nucleotide sequence ID" value="NZ_BSPC01000010.1"/>
</dbReference>
<dbReference type="PANTHER" id="PTHR33930:SF2">
    <property type="entry name" value="BLR3452 PROTEIN"/>
    <property type="match status" value="1"/>
</dbReference>
<protein>
    <recommendedName>
        <fullName evidence="2">Carboxymuconolactone decarboxylase-like domain-containing protein</fullName>
    </recommendedName>
</protein>
<dbReference type="InterPro" id="IPR003779">
    <property type="entry name" value="CMD-like"/>
</dbReference>
<dbReference type="Proteomes" id="UP001156882">
    <property type="component" value="Unassembled WGS sequence"/>
</dbReference>
<dbReference type="Pfam" id="PF02627">
    <property type="entry name" value="CMD"/>
    <property type="match status" value="1"/>
</dbReference>
<evidence type="ECO:0000313" key="4">
    <source>
        <dbReference type="Proteomes" id="UP001156882"/>
    </source>
</evidence>
<feature type="chain" id="PRO_5047520088" description="Carboxymuconolactone decarboxylase-like domain-containing protein" evidence="1">
    <location>
        <begin position="20"/>
        <end position="164"/>
    </location>
</feature>
<feature type="domain" description="Carboxymuconolactone decarboxylase-like" evidence="2">
    <location>
        <begin position="69"/>
        <end position="142"/>
    </location>
</feature>
<name>A0ABQ6CEN1_9HYPH</name>
<organism evidence="3 4">
    <name type="scientific">Labrys miyagiensis</name>
    <dbReference type="NCBI Taxonomy" id="346912"/>
    <lineage>
        <taxon>Bacteria</taxon>
        <taxon>Pseudomonadati</taxon>
        <taxon>Pseudomonadota</taxon>
        <taxon>Alphaproteobacteria</taxon>
        <taxon>Hyphomicrobiales</taxon>
        <taxon>Xanthobacteraceae</taxon>
        <taxon>Labrys</taxon>
    </lineage>
</organism>
<proteinExistence type="predicted"/>
<dbReference type="PANTHER" id="PTHR33930">
    <property type="entry name" value="ALKYL HYDROPEROXIDE REDUCTASE AHPD"/>
    <property type="match status" value="1"/>
</dbReference>
<keyword evidence="4" id="KW-1185">Reference proteome</keyword>
<dbReference type="Gene3D" id="1.20.1290.10">
    <property type="entry name" value="AhpD-like"/>
    <property type="match status" value="1"/>
</dbReference>
<dbReference type="InterPro" id="IPR004675">
    <property type="entry name" value="AhpD_core"/>
</dbReference>
<dbReference type="InterPro" id="IPR029032">
    <property type="entry name" value="AhpD-like"/>
</dbReference>
<evidence type="ECO:0000313" key="3">
    <source>
        <dbReference type="EMBL" id="GLS18244.1"/>
    </source>
</evidence>
<gene>
    <name evidence="3" type="ORF">GCM10007874_12600</name>
</gene>
<evidence type="ECO:0000256" key="1">
    <source>
        <dbReference type="SAM" id="SignalP"/>
    </source>
</evidence>
<dbReference type="EMBL" id="BSPC01000010">
    <property type="protein sequence ID" value="GLS18244.1"/>
    <property type="molecule type" value="Genomic_DNA"/>
</dbReference>
<accession>A0ABQ6CEN1</accession>
<keyword evidence="1" id="KW-0732">Signal</keyword>
<dbReference type="SUPFAM" id="SSF69118">
    <property type="entry name" value="AhpD-like"/>
    <property type="match status" value="1"/>
</dbReference>
<feature type="signal peptide" evidence="1">
    <location>
        <begin position="1"/>
        <end position="19"/>
    </location>
</feature>
<evidence type="ECO:0000259" key="2">
    <source>
        <dbReference type="Pfam" id="PF02627"/>
    </source>
</evidence>
<sequence>MTAAVLKATNSLISFTSMAAAAVLLVVAPWASARADDMSGSLAQTHKEIEQVFGKVPEFIKAFPEAALPGAWNEAKALEFSDDTALSAKTKALIALAVAAQIPCQYCIWSDTQSAKKAGASDQEIKEAVAVSALERHWSTVLNGMLVDLAQFKKDLGGDTADKP</sequence>
<reference evidence="4" key="1">
    <citation type="journal article" date="2019" name="Int. J. Syst. Evol. Microbiol.">
        <title>The Global Catalogue of Microorganisms (GCM) 10K type strain sequencing project: providing services to taxonomists for standard genome sequencing and annotation.</title>
        <authorList>
            <consortium name="The Broad Institute Genomics Platform"/>
            <consortium name="The Broad Institute Genome Sequencing Center for Infectious Disease"/>
            <person name="Wu L."/>
            <person name="Ma J."/>
        </authorList>
    </citation>
    <scope>NUCLEOTIDE SEQUENCE [LARGE SCALE GENOMIC DNA]</scope>
    <source>
        <strain evidence="4">NBRC 101365</strain>
    </source>
</reference>
<comment type="caution">
    <text evidence="3">The sequence shown here is derived from an EMBL/GenBank/DDBJ whole genome shotgun (WGS) entry which is preliminary data.</text>
</comment>
<dbReference type="NCBIfam" id="TIGR00778">
    <property type="entry name" value="ahpD_dom"/>
    <property type="match status" value="1"/>
</dbReference>